<dbReference type="InterPro" id="IPR001296">
    <property type="entry name" value="Glyco_trans_1"/>
</dbReference>
<accession>A0A7X9NSF3</accession>
<dbReference type="InterPro" id="IPR028098">
    <property type="entry name" value="Glyco_trans_4-like_N"/>
</dbReference>
<protein>
    <submittedName>
        <fullName evidence="5">Glycosyltransferase family 1 protein</fullName>
    </submittedName>
</protein>
<name>A0A7X9NSF3_9BIFI</name>
<comment type="caution">
    <text evidence="5">The sequence shown here is derived from an EMBL/GenBank/DDBJ whole genome shotgun (WGS) entry which is preliminary data.</text>
</comment>
<dbReference type="EMBL" id="JABAGI010000016">
    <property type="protein sequence ID" value="NME62773.1"/>
    <property type="molecule type" value="Genomic_DNA"/>
</dbReference>
<keyword evidence="2 5" id="KW-0808">Transferase</keyword>
<evidence type="ECO:0000313" key="6">
    <source>
        <dbReference type="Proteomes" id="UP000588369"/>
    </source>
</evidence>
<organism evidence="5 6">
    <name type="scientific">Bifidobacterium thermophilum</name>
    <dbReference type="NCBI Taxonomy" id="33905"/>
    <lineage>
        <taxon>Bacteria</taxon>
        <taxon>Bacillati</taxon>
        <taxon>Actinomycetota</taxon>
        <taxon>Actinomycetes</taxon>
        <taxon>Bifidobacteriales</taxon>
        <taxon>Bifidobacteriaceae</taxon>
        <taxon>Bifidobacterium</taxon>
    </lineage>
</organism>
<feature type="domain" description="Glycosyl transferase family 1" evidence="3">
    <location>
        <begin position="181"/>
        <end position="296"/>
    </location>
</feature>
<dbReference type="InterPro" id="IPR050194">
    <property type="entry name" value="Glycosyltransferase_grp1"/>
</dbReference>
<gene>
    <name evidence="5" type="ORF">HF844_08240</name>
</gene>
<dbReference type="SUPFAM" id="SSF53756">
    <property type="entry name" value="UDP-Glycosyltransferase/glycogen phosphorylase"/>
    <property type="match status" value="1"/>
</dbReference>
<evidence type="ECO:0000259" key="4">
    <source>
        <dbReference type="Pfam" id="PF13439"/>
    </source>
</evidence>
<dbReference type="GO" id="GO:0016757">
    <property type="term" value="F:glycosyltransferase activity"/>
    <property type="evidence" value="ECO:0007669"/>
    <property type="project" value="UniProtKB-KW"/>
</dbReference>
<proteinExistence type="predicted"/>
<dbReference type="GO" id="GO:1901137">
    <property type="term" value="P:carbohydrate derivative biosynthetic process"/>
    <property type="evidence" value="ECO:0007669"/>
    <property type="project" value="UniProtKB-ARBA"/>
</dbReference>
<dbReference type="AlphaFoldDB" id="A0A7X9NSF3"/>
<dbReference type="Pfam" id="PF13439">
    <property type="entry name" value="Glyco_transf_4"/>
    <property type="match status" value="1"/>
</dbReference>
<dbReference type="RefSeq" id="WP_168984540.1">
    <property type="nucleotide sequence ID" value="NZ_JABAGI010000016.1"/>
</dbReference>
<feature type="domain" description="Glycosyltransferase subfamily 4-like N-terminal" evidence="4">
    <location>
        <begin position="19"/>
        <end position="168"/>
    </location>
</feature>
<evidence type="ECO:0000256" key="2">
    <source>
        <dbReference type="ARBA" id="ARBA00022679"/>
    </source>
</evidence>
<dbReference type="Gene3D" id="3.40.50.2000">
    <property type="entry name" value="Glycogen Phosphorylase B"/>
    <property type="match status" value="2"/>
</dbReference>
<evidence type="ECO:0000313" key="5">
    <source>
        <dbReference type="EMBL" id="NME62773.1"/>
    </source>
</evidence>
<dbReference type="Proteomes" id="UP000588369">
    <property type="component" value="Unassembled WGS sequence"/>
</dbReference>
<reference evidence="5 6" key="1">
    <citation type="submission" date="2020-04" db="EMBL/GenBank/DDBJ databases">
        <authorList>
            <person name="Hitch T.C.A."/>
            <person name="Wylensek D."/>
            <person name="Clavel T."/>
        </authorList>
    </citation>
    <scope>NUCLEOTIDE SEQUENCE [LARGE SCALE GENOMIC DNA]</scope>
    <source>
        <strain evidence="5 6">BSM-130-P53-3C</strain>
    </source>
</reference>
<sequence>MSLNRKIRVLHMGIDDRRGGIETFLVELARNIDWNSFQFDFLCYGNNPAYAEELKSYGARLISLPNRKNFVAYRNAIRMSLDDGYDILHLHKNSPADFLPLLWSGKTKVVAHSHNGEHSSGLIGKTVNGIGRYFFSKKPDLKLACSKPAGEWLFGNDDFIVFPNSVNVKDYFYSETSRVKVRDEWGIDDSEFVIGAVGRLVEQKNYPFLLSLFSEFRASHPSCVLAIAGEGELRQPIESEIQKLGLQDSVRILGRYDDMPALYSAFDCLCVPSVYEGFSFVTLEAQVSGLFTVVSPAVPDEAIVTARVVKKELDRSVWLAELDSCYNHLNKVERSLTEDELSSVNCYDVKTAASKLMGMYKEVLGC</sequence>
<dbReference type="Pfam" id="PF00534">
    <property type="entry name" value="Glycos_transf_1"/>
    <property type="match status" value="1"/>
</dbReference>
<evidence type="ECO:0000259" key="3">
    <source>
        <dbReference type="Pfam" id="PF00534"/>
    </source>
</evidence>
<keyword evidence="1" id="KW-0328">Glycosyltransferase</keyword>
<dbReference type="PANTHER" id="PTHR45947">
    <property type="entry name" value="SULFOQUINOVOSYL TRANSFERASE SQD2"/>
    <property type="match status" value="1"/>
</dbReference>
<evidence type="ECO:0000256" key="1">
    <source>
        <dbReference type="ARBA" id="ARBA00022676"/>
    </source>
</evidence>
<dbReference type="PANTHER" id="PTHR45947:SF3">
    <property type="entry name" value="SULFOQUINOVOSYL TRANSFERASE SQD2"/>
    <property type="match status" value="1"/>
</dbReference>